<dbReference type="EMBL" id="CAKLDI010000001">
    <property type="protein sequence ID" value="CAH0533826.1"/>
    <property type="molecule type" value="Genomic_DNA"/>
</dbReference>
<proteinExistence type="predicted"/>
<feature type="signal peptide" evidence="1">
    <location>
        <begin position="1"/>
        <end position="20"/>
    </location>
</feature>
<gene>
    <name evidence="2" type="ORF">VST7929_01701</name>
</gene>
<name>A0ABM8ZV26_9VIBR</name>
<comment type="caution">
    <text evidence="2">The sequence shown here is derived from an EMBL/GenBank/DDBJ whole genome shotgun (WGS) entry which is preliminary data.</text>
</comment>
<organism evidence="2 3">
    <name type="scientific">Vibrio stylophorae</name>
    <dbReference type="NCBI Taxonomy" id="659351"/>
    <lineage>
        <taxon>Bacteria</taxon>
        <taxon>Pseudomonadati</taxon>
        <taxon>Pseudomonadota</taxon>
        <taxon>Gammaproteobacteria</taxon>
        <taxon>Vibrionales</taxon>
        <taxon>Vibrionaceae</taxon>
        <taxon>Vibrio</taxon>
    </lineage>
</organism>
<accession>A0ABM8ZV26</accession>
<feature type="chain" id="PRO_5047437143" evidence="1">
    <location>
        <begin position="21"/>
        <end position="228"/>
    </location>
</feature>
<evidence type="ECO:0000313" key="3">
    <source>
        <dbReference type="Proteomes" id="UP000838672"/>
    </source>
</evidence>
<sequence length="228" mass="26406">MFKQTPLLLPAILISFSSFAETPLPDSRSDFQNNDYNCYIDPMNHIARERGGIAYHNKINLLDLRTLFNDQYIYITDGTQVEVNGVWAYKWWGFNENKQWCGHNDKLHYVDNRYTRIIDQTDTGALLSADELKYYGDYITPSIESPKWRIEKLANTLTLTNANQDEIIPADLTLKANQGHCQLTLKQGAYRPVPFGQTIRYQIPKNCNLLTLDVTLKDATFYNTFTFQ</sequence>
<protein>
    <submittedName>
        <fullName evidence="2">Uncharacterized protein</fullName>
    </submittedName>
</protein>
<evidence type="ECO:0000256" key="1">
    <source>
        <dbReference type="SAM" id="SignalP"/>
    </source>
</evidence>
<keyword evidence="3" id="KW-1185">Reference proteome</keyword>
<evidence type="ECO:0000313" key="2">
    <source>
        <dbReference type="EMBL" id="CAH0533826.1"/>
    </source>
</evidence>
<dbReference type="Proteomes" id="UP000838672">
    <property type="component" value="Unassembled WGS sequence"/>
</dbReference>
<dbReference type="RefSeq" id="WP_237466244.1">
    <property type="nucleotide sequence ID" value="NZ_CAKLDI010000001.1"/>
</dbReference>
<keyword evidence="1" id="KW-0732">Signal</keyword>
<reference evidence="2" key="1">
    <citation type="submission" date="2021-11" db="EMBL/GenBank/DDBJ databases">
        <authorList>
            <person name="Rodrigo-Torres L."/>
            <person name="Arahal R. D."/>
            <person name="Lucena T."/>
        </authorList>
    </citation>
    <scope>NUCLEOTIDE SEQUENCE</scope>
    <source>
        <strain evidence="2">CECT 7929</strain>
    </source>
</reference>